<dbReference type="GO" id="GO:0004733">
    <property type="term" value="F:pyridoxamine phosphate oxidase activity"/>
    <property type="evidence" value="ECO:0007669"/>
    <property type="project" value="UniProtKB-UniRule"/>
</dbReference>
<evidence type="ECO:0000259" key="7">
    <source>
        <dbReference type="Pfam" id="PF01243"/>
    </source>
</evidence>
<reference evidence="9 10" key="1">
    <citation type="submission" date="2018-06" db="EMBL/GenBank/DDBJ databases">
        <title>Genomic Encyclopedia of Archaeal and Bacterial Type Strains, Phase II (KMG-II): from individual species to whole genera.</title>
        <authorList>
            <person name="Goeker M."/>
        </authorList>
    </citation>
    <scope>NUCLEOTIDE SEQUENCE [LARGE SCALE GENOMIC DNA]</scope>
    <source>
        <strain evidence="9 10">DSM 6779</strain>
    </source>
</reference>
<evidence type="ECO:0000256" key="6">
    <source>
        <dbReference type="PIRSR" id="PIRSR000190-2"/>
    </source>
</evidence>
<comment type="similarity">
    <text evidence="1">Belongs to the pyridoxamine 5'-phosphate oxidase family.</text>
</comment>
<comment type="caution">
    <text evidence="9">The sequence shown here is derived from an EMBL/GenBank/DDBJ whole genome shotgun (WGS) entry which is preliminary data.</text>
</comment>
<dbReference type="GO" id="GO:0008615">
    <property type="term" value="P:pyridoxine biosynthetic process"/>
    <property type="evidence" value="ECO:0007669"/>
    <property type="project" value="UniProtKB-UniRule"/>
</dbReference>
<proteinExistence type="inferred from homology"/>
<dbReference type="Pfam" id="PF01243">
    <property type="entry name" value="PNPOx_N"/>
    <property type="match status" value="1"/>
</dbReference>
<dbReference type="OrthoDB" id="9780392at2"/>
<dbReference type="PANTHER" id="PTHR10851:SF0">
    <property type="entry name" value="PYRIDOXINE-5'-PHOSPHATE OXIDASE"/>
    <property type="match status" value="1"/>
</dbReference>
<accession>A0A2W7NU02</accession>
<dbReference type="PIRSF" id="PIRSF000190">
    <property type="entry name" value="Pyd_amn-ph_oxd"/>
    <property type="match status" value="1"/>
</dbReference>
<dbReference type="EMBL" id="QKZK01000011">
    <property type="protein sequence ID" value="PZX16806.1"/>
    <property type="molecule type" value="Genomic_DNA"/>
</dbReference>
<dbReference type="Pfam" id="PF10590">
    <property type="entry name" value="PNP_phzG_C"/>
    <property type="match status" value="1"/>
</dbReference>
<keyword evidence="3 6" id="KW-0288">FMN</keyword>
<dbReference type="InterPro" id="IPR011576">
    <property type="entry name" value="Pyridox_Oxase_N"/>
</dbReference>
<dbReference type="SUPFAM" id="SSF50475">
    <property type="entry name" value="FMN-binding split barrel"/>
    <property type="match status" value="1"/>
</dbReference>
<organism evidence="9 10">
    <name type="scientific">Breznakibacter xylanolyticus</name>
    <dbReference type="NCBI Taxonomy" id="990"/>
    <lineage>
        <taxon>Bacteria</taxon>
        <taxon>Pseudomonadati</taxon>
        <taxon>Bacteroidota</taxon>
        <taxon>Bacteroidia</taxon>
        <taxon>Marinilabiliales</taxon>
        <taxon>Marinilabiliaceae</taxon>
        <taxon>Breznakibacter</taxon>
    </lineage>
</organism>
<evidence type="ECO:0000256" key="4">
    <source>
        <dbReference type="ARBA" id="ARBA00023002"/>
    </source>
</evidence>
<feature type="binding site" evidence="6">
    <location>
        <position position="105"/>
    </location>
    <ligand>
        <name>FMN</name>
        <dbReference type="ChEBI" id="CHEBI:58210"/>
    </ligand>
</feature>
<feature type="binding site" evidence="6">
    <location>
        <begin position="61"/>
        <end position="66"/>
    </location>
    <ligand>
        <name>FMN</name>
        <dbReference type="ChEBI" id="CHEBI:58210"/>
    </ligand>
</feature>
<evidence type="ECO:0000256" key="1">
    <source>
        <dbReference type="ARBA" id="ARBA00007301"/>
    </source>
</evidence>
<evidence type="ECO:0000256" key="3">
    <source>
        <dbReference type="ARBA" id="ARBA00022643"/>
    </source>
</evidence>
<comment type="cofactor">
    <cofactor evidence="6">
        <name>FMN</name>
        <dbReference type="ChEBI" id="CHEBI:58210"/>
    </cofactor>
    <text evidence="6">Binds 1 FMN per subunit.</text>
</comment>
<dbReference type="Proteomes" id="UP000249239">
    <property type="component" value="Unassembled WGS sequence"/>
</dbReference>
<feature type="binding site" evidence="6">
    <location>
        <position position="184"/>
    </location>
    <ligand>
        <name>FMN</name>
        <dbReference type="ChEBI" id="CHEBI:58210"/>
    </ligand>
</feature>
<evidence type="ECO:0000313" key="10">
    <source>
        <dbReference type="Proteomes" id="UP000249239"/>
    </source>
</evidence>
<dbReference type="InterPro" id="IPR012349">
    <property type="entry name" value="Split_barrel_FMN-bd"/>
</dbReference>
<dbReference type="RefSeq" id="WP_111445303.1">
    <property type="nucleotide sequence ID" value="NZ_QKZK01000011.1"/>
</dbReference>
<dbReference type="Gene3D" id="2.30.110.10">
    <property type="entry name" value="Electron Transport, Fmn-binding Protein, Chain A"/>
    <property type="match status" value="1"/>
</dbReference>
<gene>
    <name evidence="9" type="ORF">LX69_01620</name>
</gene>
<feature type="binding site" evidence="6">
    <location>
        <begin position="140"/>
        <end position="141"/>
    </location>
    <ligand>
        <name>FMN</name>
        <dbReference type="ChEBI" id="CHEBI:58210"/>
    </ligand>
</feature>
<dbReference type="PROSITE" id="PS01064">
    <property type="entry name" value="PYRIDOX_OXIDASE"/>
    <property type="match status" value="1"/>
</dbReference>
<keyword evidence="2" id="KW-0285">Flavoprotein</keyword>
<dbReference type="NCBIfam" id="TIGR00558">
    <property type="entry name" value="pdxH"/>
    <property type="match status" value="1"/>
</dbReference>
<evidence type="ECO:0000259" key="8">
    <source>
        <dbReference type="Pfam" id="PF10590"/>
    </source>
</evidence>
<feature type="binding site" evidence="6">
    <location>
        <begin position="76"/>
        <end position="77"/>
    </location>
    <ligand>
        <name>FMN</name>
        <dbReference type="ChEBI" id="CHEBI:58210"/>
    </ligand>
</feature>
<evidence type="ECO:0000256" key="5">
    <source>
        <dbReference type="NCBIfam" id="TIGR00558"/>
    </source>
</evidence>
<feature type="binding site" evidence="6">
    <location>
        <position position="194"/>
    </location>
    <ligand>
        <name>FMN</name>
        <dbReference type="ChEBI" id="CHEBI:58210"/>
    </ligand>
</feature>
<feature type="binding site" evidence="6">
    <location>
        <position position="83"/>
    </location>
    <ligand>
        <name>FMN</name>
        <dbReference type="ChEBI" id="CHEBI:58210"/>
    </ligand>
</feature>
<feature type="domain" description="Pyridoxine 5'-phosphate oxidase dimerisation C-terminal" evidence="8">
    <location>
        <begin position="171"/>
        <end position="211"/>
    </location>
</feature>
<keyword evidence="4" id="KW-0560">Oxidoreductase</keyword>
<dbReference type="NCBIfam" id="NF004231">
    <property type="entry name" value="PRK05679.1"/>
    <property type="match status" value="1"/>
</dbReference>
<evidence type="ECO:0000256" key="2">
    <source>
        <dbReference type="ARBA" id="ARBA00022630"/>
    </source>
</evidence>
<feature type="domain" description="Pyridoxamine 5'-phosphate oxidase N-terminal" evidence="7">
    <location>
        <begin position="34"/>
        <end position="146"/>
    </location>
</feature>
<protein>
    <recommendedName>
        <fullName evidence="5">Pyridoxamine 5'-phosphate oxidase</fullName>
        <ecNumber evidence="5">1.4.3.5</ecNumber>
    </recommendedName>
</protein>
<sequence>MDSLSHLRRNFTLQQLQRHQLMTNPLLQFTQWLSDAVNQMADEATMMTLSTVDEQSRPHARVVLLKGVDDGMLQFFTNYDSDKGRQIAANPYVAATFYWGALERQVRIEGVAHRCNEAVNEAYFSSRPIESRVAACASPQSRPVNDDEVQGRYRALMDCLLPSDIARPSYWGGYNIVPHRFEFWQGGIHRLHDRFVYTLNEGQWVIDRLAP</sequence>
<keyword evidence="10" id="KW-1185">Reference proteome</keyword>
<dbReference type="EC" id="1.4.3.5" evidence="5"/>
<evidence type="ECO:0000313" key="9">
    <source>
        <dbReference type="EMBL" id="PZX16806.1"/>
    </source>
</evidence>
<dbReference type="PANTHER" id="PTHR10851">
    <property type="entry name" value="PYRIDOXINE-5-PHOSPHATE OXIDASE"/>
    <property type="match status" value="1"/>
</dbReference>
<dbReference type="GO" id="GO:0010181">
    <property type="term" value="F:FMN binding"/>
    <property type="evidence" value="ECO:0007669"/>
    <property type="project" value="UniProtKB-UniRule"/>
</dbReference>
<dbReference type="InterPro" id="IPR000659">
    <property type="entry name" value="Pyridox_Oxase"/>
</dbReference>
<dbReference type="InterPro" id="IPR019576">
    <property type="entry name" value="Pyridoxamine_oxidase_dimer_C"/>
</dbReference>
<name>A0A2W7NU02_9BACT</name>
<dbReference type="AlphaFoldDB" id="A0A2W7NU02"/>
<dbReference type="InterPro" id="IPR019740">
    <property type="entry name" value="Pyridox_Oxase_CS"/>
</dbReference>